<dbReference type="InterPro" id="IPR025110">
    <property type="entry name" value="AMP-bd_C"/>
</dbReference>
<dbReference type="InterPro" id="IPR045851">
    <property type="entry name" value="AMP-bd_C_sf"/>
</dbReference>
<dbReference type="Pfam" id="PF00501">
    <property type="entry name" value="AMP-binding"/>
    <property type="match status" value="1"/>
</dbReference>
<dbReference type="PROSITE" id="PS00455">
    <property type="entry name" value="AMP_BINDING"/>
    <property type="match status" value="1"/>
</dbReference>
<dbReference type="EMBL" id="JBHTCQ010000002">
    <property type="protein sequence ID" value="MFC7405917.1"/>
    <property type="molecule type" value="Genomic_DNA"/>
</dbReference>
<protein>
    <submittedName>
        <fullName evidence="3">AMP-binding protein</fullName>
    </submittedName>
</protein>
<gene>
    <name evidence="3" type="ORF">ACFQQL_12405</name>
</gene>
<dbReference type="InterPro" id="IPR020845">
    <property type="entry name" value="AMP-binding_CS"/>
</dbReference>
<dbReference type="Proteomes" id="UP001596455">
    <property type="component" value="Unassembled WGS sequence"/>
</dbReference>
<dbReference type="InterPro" id="IPR000873">
    <property type="entry name" value="AMP-dep_synth/lig_dom"/>
</dbReference>
<dbReference type="PANTHER" id="PTHR43767:SF1">
    <property type="entry name" value="NONRIBOSOMAL PEPTIDE SYNTHASE PES1 (EUROFUNG)-RELATED"/>
    <property type="match status" value="1"/>
</dbReference>
<evidence type="ECO:0000259" key="2">
    <source>
        <dbReference type="Pfam" id="PF13193"/>
    </source>
</evidence>
<organism evidence="3 4">
    <name type="scientific">Georgenia alba</name>
    <dbReference type="NCBI Taxonomy" id="2233858"/>
    <lineage>
        <taxon>Bacteria</taxon>
        <taxon>Bacillati</taxon>
        <taxon>Actinomycetota</taxon>
        <taxon>Actinomycetes</taxon>
        <taxon>Micrococcales</taxon>
        <taxon>Bogoriellaceae</taxon>
        <taxon>Georgenia</taxon>
    </lineage>
</organism>
<comment type="caution">
    <text evidence="3">The sequence shown here is derived from an EMBL/GenBank/DDBJ whole genome shotgun (WGS) entry which is preliminary data.</text>
</comment>
<dbReference type="InterPro" id="IPR042099">
    <property type="entry name" value="ANL_N_sf"/>
</dbReference>
<dbReference type="Gene3D" id="3.40.50.12780">
    <property type="entry name" value="N-terminal domain of ligase-like"/>
    <property type="match status" value="1"/>
</dbReference>
<accession>A0ABW2QAZ9</accession>
<dbReference type="PANTHER" id="PTHR43767">
    <property type="entry name" value="LONG-CHAIN-FATTY-ACID--COA LIGASE"/>
    <property type="match status" value="1"/>
</dbReference>
<feature type="domain" description="AMP-binding enzyme C-terminal" evidence="2">
    <location>
        <begin position="452"/>
        <end position="527"/>
    </location>
</feature>
<dbReference type="RefSeq" id="WP_382394790.1">
    <property type="nucleotide sequence ID" value="NZ_JBHTCQ010000002.1"/>
</dbReference>
<evidence type="ECO:0000313" key="3">
    <source>
        <dbReference type="EMBL" id="MFC7405917.1"/>
    </source>
</evidence>
<dbReference type="InterPro" id="IPR050237">
    <property type="entry name" value="ATP-dep_AMP-bd_enzyme"/>
</dbReference>
<keyword evidence="4" id="KW-1185">Reference proteome</keyword>
<sequence length="545" mass="57062">MRGTYHEVWRRVAAAVPDRPAVVSSRATLTYRDLDRDAARLAGLLRERGVGAGDTVAIYSHNSVEYLTVVFAALTHGAAPVPLNFRYRANEVQPLLEMVSAAALVYPRSLAEVVAAVRDARPEMLLLEIDDGASGSAGRDSAAGGPALSGAVPYTALESAAEHRPDPLPADGDLLLCTGGTTGRPKAVVWSVAELFAGQQYATYGTLGLPLPGTLDQAVQIALDPATPRTVVLPLAPFMHGTALFNSMNVLLLGGTVVVLDSSRLDPDEAVRLARQEGVTRLIIAGDSVARPVLDAAERAHPAGLPALTSVISSGMRLSDESKARLHALGTVTVSDFLASTEGGPYAVAVSTGPQDLPAPLRLFPGAVVLDEHHAEIQDRPGAVGLLAFRGGLPTGYLGDPDRTAETFPVVGGRRHVVPGDWVQVLGDGEVELLGRGSAVVNSGGEKIYPAEVEEALMTHPDVTDAVVFGIPDERWGEAVTAVVAVVPGSSVTGADLAAHVGTRLAGYKKPRRVVLRDRLERSPTGKIDLRALRAEVANLPGRPA</sequence>
<proteinExistence type="predicted"/>
<dbReference type="Pfam" id="PF13193">
    <property type="entry name" value="AMP-binding_C"/>
    <property type="match status" value="1"/>
</dbReference>
<evidence type="ECO:0000313" key="4">
    <source>
        <dbReference type="Proteomes" id="UP001596455"/>
    </source>
</evidence>
<dbReference type="SUPFAM" id="SSF56801">
    <property type="entry name" value="Acetyl-CoA synthetase-like"/>
    <property type="match status" value="1"/>
</dbReference>
<reference evidence="4" key="1">
    <citation type="journal article" date="2019" name="Int. J. Syst. Evol. Microbiol.">
        <title>The Global Catalogue of Microorganisms (GCM) 10K type strain sequencing project: providing services to taxonomists for standard genome sequencing and annotation.</title>
        <authorList>
            <consortium name="The Broad Institute Genomics Platform"/>
            <consortium name="The Broad Institute Genome Sequencing Center for Infectious Disease"/>
            <person name="Wu L."/>
            <person name="Ma J."/>
        </authorList>
    </citation>
    <scope>NUCLEOTIDE SEQUENCE [LARGE SCALE GENOMIC DNA]</scope>
    <source>
        <strain evidence="4">JCM 1490</strain>
    </source>
</reference>
<feature type="domain" description="AMP-dependent synthetase/ligase" evidence="1">
    <location>
        <begin position="10"/>
        <end position="391"/>
    </location>
</feature>
<dbReference type="Gene3D" id="3.30.300.30">
    <property type="match status" value="1"/>
</dbReference>
<evidence type="ECO:0000259" key="1">
    <source>
        <dbReference type="Pfam" id="PF00501"/>
    </source>
</evidence>
<name>A0ABW2QAZ9_9MICO</name>